<dbReference type="AlphaFoldDB" id="A0A5C5Y6C8"/>
<sequence precursor="true">MPTSFGKFVLLGCLGCCTLTAVAPAADLFQIDPTNRPAIGGKEIDWIDGDFVIRNDKIIAVIANPVEGRDANMTVRDAGAGLIDLTRRDGMSDQLSAFYPAASRFLFEDASAVETGDVDGGVFWHCTSSSVRDGSGGNATVRYELRDGDDFVTVTTTLRGEDTAADGVRADRTFQFGTLSVDDQNLAFFRDEFFRQCYGITGQGLGNGMMQWDKERMRRVTYPPAAGEDPGNDDNTIRWTVRLYPAANLVDLVGIVRGSAPQTIQLDGLVGDQPRPTLTILSADADQLASLTPELQTKIHFPENGNTSLHLSPGKYQVRAEAIGHQAVITELTVGPSAADHTIEFSAATSIVASTRDSDGNPSPAKWTFYGIDGTANPTFGPDSADGSVENCVYTVDGNFTRSIPAGRYECIISRGPEFDAEIQTIQVADGQQTTVDVTLNRVINTDGWVSAELHSHSTPSGDNTSSQRGRVENLVCEHIEFGPCTEHQRIESYEDFLGELGAMDLMATCSGMELTGGPLPLNHQNAFPLKWTPHAQSGGGPRTDTNPITQIQRLAMWDDESDKVIQINHPNLNQMARDKDKDGTEDGGFASMFQFADVIEVHPPEAIFDDPEEITPDDLRDNRILQWMRLISEGQRIPGVVNTDAHYNHHGSGWLRNWVASSTDDPAQIDIDEMTANLEAGRAIMSTGPFMTVQLHAKELDRPAQIGDEVTLSDGNAELAVQIQCPNWLDVTRVEVFVGTRRVDELTRRRQTDPDAFADGVIKFDQRLPLSIDGDTFIVVAAIGEQRELGRVYGDNFGKQPPVVISNPIYVRR</sequence>
<reference evidence="2 3" key="1">
    <citation type="submission" date="2019-02" db="EMBL/GenBank/DDBJ databases">
        <title>Deep-cultivation of Planctomycetes and their phenomic and genomic characterization uncovers novel biology.</title>
        <authorList>
            <person name="Wiegand S."/>
            <person name="Jogler M."/>
            <person name="Boedeker C."/>
            <person name="Pinto D."/>
            <person name="Vollmers J."/>
            <person name="Rivas-Marin E."/>
            <person name="Kohn T."/>
            <person name="Peeters S.H."/>
            <person name="Heuer A."/>
            <person name="Rast P."/>
            <person name="Oberbeckmann S."/>
            <person name="Bunk B."/>
            <person name="Jeske O."/>
            <person name="Meyerdierks A."/>
            <person name="Storesund J.E."/>
            <person name="Kallscheuer N."/>
            <person name="Luecker S."/>
            <person name="Lage O.M."/>
            <person name="Pohl T."/>
            <person name="Merkel B.J."/>
            <person name="Hornburger P."/>
            <person name="Mueller R.-W."/>
            <person name="Bruemmer F."/>
            <person name="Labrenz M."/>
            <person name="Spormann A.M."/>
            <person name="Op Den Camp H."/>
            <person name="Overmann J."/>
            <person name="Amann R."/>
            <person name="Jetten M.S.M."/>
            <person name="Mascher T."/>
            <person name="Medema M.H."/>
            <person name="Devos D.P."/>
            <person name="Kaster A.-K."/>
            <person name="Ovreas L."/>
            <person name="Rohde M."/>
            <person name="Galperin M.Y."/>
            <person name="Jogler C."/>
        </authorList>
    </citation>
    <scope>NUCLEOTIDE SEQUENCE [LARGE SCALE GENOMIC DNA]</scope>
    <source>
        <strain evidence="2 3">Pan14r</strain>
    </source>
</reference>
<comment type="caution">
    <text evidence="2">The sequence shown here is derived from an EMBL/GenBank/DDBJ whole genome shotgun (WGS) entry which is preliminary data.</text>
</comment>
<proteinExistence type="predicted"/>
<organism evidence="2 3">
    <name type="scientific">Crateriforma conspicua</name>
    <dbReference type="NCBI Taxonomy" id="2527996"/>
    <lineage>
        <taxon>Bacteria</taxon>
        <taxon>Pseudomonadati</taxon>
        <taxon>Planctomycetota</taxon>
        <taxon>Planctomycetia</taxon>
        <taxon>Planctomycetales</taxon>
        <taxon>Planctomycetaceae</taxon>
        <taxon>Crateriforma</taxon>
    </lineage>
</organism>
<dbReference type="RefSeq" id="WP_146439355.1">
    <property type="nucleotide sequence ID" value="NZ_SJPL01000001.1"/>
</dbReference>
<dbReference type="SUPFAM" id="SSF89550">
    <property type="entry name" value="PHP domain-like"/>
    <property type="match status" value="1"/>
</dbReference>
<dbReference type="NCBIfam" id="NF038032">
    <property type="entry name" value="CehA_McbA_metalo"/>
    <property type="match status" value="1"/>
</dbReference>
<dbReference type="InterPro" id="IPR016195">
    <property type="entry name" value="Pol/histidinol_Pase-like"/>
</dbReference>
<feature type="signal peptide" evidence="1">
    <location>
        <begin position="1"/>
        <end position="25"/>
    </location>
</feature>
<keyword evidence="3" id="KW-1185">Reference proteome</keyword>
<protein>
    <submittedName>
        <fullName evidence="2">Uncharacterized protein</fullName>
    </submittedName>
</protein>
<evidence type="ECO:0000256" key="1">
    <source>
        <dbReference type="SAM" id="SignalP"/>
    </source>
</evidence>
<evidence type="ECO:0000313" key="3">
    <source>
        <dbReference type="Proteomes" id="UP000317238"/>
    </source>
</evidence>
<gene>
    <name evidence="2" type="ORF">Pan14r_28050</name>
</gene>
<dbReference type="Gene3D" id="3.20.20.140">
    <property type="entry name" value="Metal-dependent hydrolases"/>
    <property type="match status" value="1"/>
</dbReference>
<dbReference type="Proteomes" id="UP000317238">
    <property type="component" value="Unassembled WGS sequence"/>
</dbReference>
<feature type="chain" id="PRO_5022790459" evidence="1">
    <location>
        <begin position="26"/>
        <end position="814"/>
    </location>
</feature>
<dbReference type="EMBL" id="SJPL01000001">
    <property type="protein sequence ID" value="TWT70499.1"/>
    <property type="molecule type" value="Genomic_DNA"/>
</dbReference>
<keyword evidence="1" id="KW-0732">Signal</keyword>
<evidence type="ECO:0000313" key="2">
    <source>
        <dbReference type="EMBL" id="TWT70499.1"/>
    </source>
</evidence>
<name>A0A5C5Y6C8_9PLAN</name>
<accession>A0A5C5Y6C8</accession>
<dbReference type="OrthoDB" id="223284at2"/>